<dbReference type="Proteomes" id="UP000595823">
    <property type="component" value="Chromosome"/>
</dbReference>
<dbReference type="EMBL" id="CP054705">
    <property type="protein sequence ID" value="QQK75316.1"/>
    <property type="molecule type" value="Genomic_DNA"/>
</dbReference>
<dbReference type="RefSeq" id="WP_200127968.1">
    <property type="nucleotide sequence ID" value="NZ_CP054705.1"/>
</dbReference>
<accession>A0A7T6Z1N6</accession>
<organism evidence="1 2">
    <name type="scientific">Salicibibacter cibarius</name>
    <dbReference type="NCBI Taxonomy" id="2743000"/>
    <lineage>
        <taxon>Bacteria</taxon>
        <taxon>Bacillati</taxon>
        <taxon>Bacillota</taxon>
        <taxon>Bacilli</taxon>
        <taxon>Bacillales</taxon>
        <taxon>Bacillaceae</taxon>
        <taxon>Salicibibacter</taxon>
    </lineage>
</organism>
<evidence type="ECO:0008006" key="3">
    <source>
        <dbReference type="Google" id="ProtNLM"/>
    </source>
</evidence>
<evidence type="ECO:0000313" key="2">
    <source>
        <dbReference type="Proteomes" id="UP000595823"/>
    </source>
</evidence>
<evidence type="ECO:0000313" key="1">
    <source>
        <dbReference type="EMBL" id="QQK75316.1"/>
    </source>
</evidence>
<proteinExistence type="predicted"/>
<sequence length="53" mass="6602">MANTDDKNNRIDHNRLFKALIQEFFEEFMVLFFPKIHENIDYIHLRFLDKEMI</sequence>
<reference evidence="1 2" key="1">
    <citation type="submission" date="2020-06" db="EMBL/GenBank/DDBJ databases">
        <title>Genomic analysis of Salicibibacter sp. NKC5-3.</title>
        <authorList>
            <person name="Oh Y.J."/>
        </authorList>
    </citation>
    <scope>NUCLEOTIDE SEQUENCE [LARGE SCALE GENOMIC DNA]</scope>
    <source>
        <strain evidence="1 2">NKC5-3</strain>
    </source>
</reference>
<name>A0A7T6Z1N6_9BACI</name>
<dbReference type="AlphaFoldDB" id="A0A7T6Z1N6"/>
<protein>
    <recommendedName>
        <fullName evidence="3">Flagellar assembly protein H</fullName>
    </recommendedName>
</protein>
<dbReference type="KEGG" id="scia:HUG15_06740"/>
<keyword evidence="2" id="KW-1185">Reference proteome</keyword>
<gene>
    <name evidence="1" type="ORF">HUG15_06740</name>
</gene>